<dbReference type="EnsemblPlants" id="PNT69329">
    <property type="protein sequence ID" value="PNT69329"/>
    <property type="gene ID" value="BRADI_3g53855v3"/>
</dbReference>
<protein>
    <submittedName>
        <fullName evidence="1 2">Uncharacterized protein</fullName>
    </submittedName>
</protein>
<evidence type="ECO:0000313" key="1">
    <source>
        <dbReference type="EMBL" id="PNT69328.1"/>
    </source>
</evidence>
<dbReference type="EMBL" id="CM000882">
    <property type="protein sequence ID" value="PNT69328.1"/>
    <property type="molecule type" value="Genomic_DNA"/>
</dbReference>
<name>A0A2K2D4X8_BRADI</name>
<dbReference type="AlphaFoldDB" id="A0A2K2D4X8"/>
<proteinExistence type="predicted"/>
<sequence length="180" mass="20547">MLLVELPKFPSLSLPHPLCLLPHVFFLGRSINLCHLLPLPAHACVREKVRRTRRQAKAKARRLLLNKLWPYYCLRVLACIYCSLAAAAVAAAACPHTDLWGRQAWVAERSRQWSWMVSPSQLLFLFNTRGPFVNFISSGFVTVHSCPSNNFLLLLQLYCNVERASECPLVICNWRTPSFL</sequence>
<dbReference type="Gramene" id="PNT69328">
    <property type="protein sequence ID" value="PNT69328"/>
    <property type="gene ID" value="BRADI_3g53855v3"/>
</dbReference>
<keyword evidence="3" id="KW-1185">Reference proteome</keyword>
<dbReference type="InParanoid" id="A0A2K2D4X8"/>
<reference evidence="1" key="2">
    <citation type="submission" date="2017-06" db="EMBL/GenBank/DDBJ databases">
        <title>WGS assembly of Brachypodium distachyon.</title>
        <authorList>
            <consortium name="The International Brachypodium Initiative"/>
            <person name="Lucas S."/>
            <person name="Harmon-Smith M."/>
            <person name="Lail K."/>
            <person name="Tice H."/>
            <person name="Grimwood J."/>
            <person name="Bruce D."/>
            <person name="Barry K."/>
            <person name="Shu S."/>
            <person name="Lindquist E."/>
            <person name="Wang M."/>
            <person name="Pitluck S."/>
            <person name="Vogel J.P."/>
            <person name="Garvin D.F."/>
            <person name="Mockler T.C."/>
            <person name="Schmutz J."/>
            <person name="Rokhsar D."/>
            <person name="Bevan M.W."/>
        </authorList>
    </citation>
    <scope>NUCLEOTIDE SEQUENCE</scope>
    <source>
        <strain evidence="1">Bd21</strain>
    </source>
</reference>
<gene>
    <name evidence="1" type="ORF">BRADI_3g53855v3</name>
</gene>
<dbReference type="EMBL" id="CM000882">
    <property type="protein sequence ID" value="PNT69329.1"/>
    <property type="molecule type" value="Genomic_DNA"/>
</dbReference>
<evidence type="ECO:0000313" key="3">
    <source>
        <dbReference type="Proteomes" id="UP000008810"/>
    </source>
</evidence>
<dbReference type="EnsemblPlants" id="PNT69328">
    <property type="protein sequence ID" value="PNT69328"/>
    <property type="gene ID" value="BRADI_3g53855v3"/>
</dbReference>
<accession>A0A2K2D4X8</accession>
<organism evidence="1">
    <name type="scientific">Brachypodium distachyon</name>
    <name type="common">Purple false brome</name>
    <name type="synonym">Trachynia distachya</name>
    <dbReference type="NCBI Taxonomy" id="15368"/>
    <lineage>
        <taxon>Eukaryota</taxon>
        <taxon>Viridiplantae</taxon>
        <taxon>Streptophyta</taxon>
        <taxon>Embryophyta</taxon>
        <taxon>Tracheophyta</taxon>
        <taxon>Spermatophyta</taxon>
        <taxon>Magnoliopsida</taxon>
        <taxon>Liliopsida</taxon>
        <taxon>Poales</taxon>
        <taxon>Poaceae</taxon>
        <taxon>BOP clade</taxon>
        <taxon>Pooideae</taxon>
        <taxon>Stipodae</taxon>
        <taxon>Brachypodieae</taxon>
        <taxon>Brachypodium</taxon>
    </lineage>
</organism>
<reference evidence="2" key="3">
    <citation type="submission" date="2018-08" db="UniProtKB">
        <authorList>
            <consortium name="EnsemblPlants"/>
        </authorList>
    </citation>
    <scope>IDENTIFICATION</scope>
    <source>
        <strain evidence="2">cv. Bd21</strain>
    </source>
</reference>
<evidence type="ECO:0000313" key="2">
    <source>
        <dbReference type="EnsemblPlants" id="PNT69328"/>
    </source>
</evidence>
<dbReference type="Proteomes" id="UP000008810">
    <property type="component" value="Chromosome 3"/>
</dbReference>
<reference evidence="1 2" key="1">
    <citation type="journal article" date="2010" name="Nature">
        <title>Genome sequencing and analysis of the model grass Brachypodium distachyon.</title>
        <authorList>
            <consortium name="International Brachypodium Initiative"/>
        </authorList>
    </citation>
    <scope>NUCLEOTIDE SEQUENCE [LARGE SCALE GENOMIC DNA]</scope>
    <source>
        <strain evidence="1 2">Bd21</strain>
    </source>
</reference>
<dbReference type="Gramene" id="PNT69329">
    <property type="protein sequence ID" value="PNT69329"/>
    <property type="gene ID" value="BRADI_3g53855v3"/>
</dbReference>